<organism evidence="1 2">
    <name type="scientific">Leucogyrophana mollusca</name>
    <dbReference type="NCBI Taxonomy" id="85980"/>
    <lineage>
        <taxon>Eukaryota</taxon>
        <taxon>Fungi</taxon>
        <taxon>Dikarya</taxon>
        <taxon>Basidiomycota</taxon>
        <taxon>Agaricomycotina</taxon>
        <taxon>Agaricomycetes</taxon>
        <taxon>Agaricomycetidae</taxon>
        <taxon>Boletales</taxon>
        <taxon>Boletales incertae sedis</taxon>
        <taxon>Leucogyrophana</taxon>
    </lineage>
</organism>
<dbReference type="EMBL" id="MU266742">
    <property type="protein sequence ID" value="KAH7918728.1"/>
    <property type="molecule type" value="Genomic_DNA"/>
</dbReference>
<keyword evidence="2" id="KW-1185">Reference proteome</keyword>
<comment type="caution">
    <text evidence="1">The sequence shown here is derived from an EMBL/GenBank/DDBJ whole genome shotgun (WGS) entry which is preliminary data.</text>
</comment>
<name>A0ACB8B0U8_9AGAM</name>
<dbReference type="Proteomes" id="UP000790709">
    <property type="component" value="Unassembled WGS sequence"/>
</dbReference>
<evidence type="ECO:0000313" key="1">
    <source>
        <dbReference type="EMBL" id="KAH7918728.1"/>
    </source>
</evidence>
<accession>A0ACB8B0U8</accession>
<gene>
    <name evidence="1" type="ORF">BV22DRAFT_1134373</name>
</gene>
<evidence type="ECO:0000313" key="2">
    <source>
        <dbReference type="Proteomes" id="UP000790709"/>
    </source>
</evidence>
<proteinExistence type="predicted"/>
<reference evidence="1" key="1">
    <citation type="journal article" date="2021" name="New Phytol.">
        <title>Evolutionary innovations through gain and loss of genes in the ectomycorrhizal Boletales.</title>
        <authorList>
            <person name="Wu G."/>
            <person name="Miyauchi S."/>
            <person name="Morin E."/>
            <person name="Kuo A."/>
            <person name="Drula E."/>
            <person name="Varga T."/>
            <person name="Kohler A."/>
            <person name="Feng B."/>
            <person name="Cao Y."/>
            <person name="Lipzen A."/>
            <person name="Daum C."/>
            <person name="Hundley H."/>
            <person name="Pangilinan J."/>
            <person name="Johnson J."/>
            <person name="Barry K."/>
            <person name="LaButti K."/>
            <person name="Ng V."/>
            <person name="Ahrendt S."/>
            <person name="Min B."/>
            <person name="Choi I.G."/>
            <person name="Park H."/>
            <person name="Plett J.M."/>
            <person name="Magnuson J."/>
            <person name="Spatafora J.W."/>
            <person name="Nagy L.G."/>
            <person name="Henrissat B."/>
            <person name="Grigoriev I.V."/>
            <person name="Yang Z.L."/>
            <person name="Xu J."/>
            <person name="Martin F.M."/>
        </authorList>
    </citation>
    <scope>NUCLEOTIDE SEQUENCE</scope>
    <source>
        <strain evidence="1">KUC20120723A-06</strain>
    </source>
</reference>
<sequence length="184" mass="20141">MQYRLRFPLQPILPLLFKSNTLAVICLTRLKTPSEERTLNVNTDPYEPHSDPNLGVRTQAASTAVNRRQAKLCRAQVDTLSIVPSVPSAETNLQPAEACSVDAKAGANAKPGAGPPDAKLRVKTAVCSVYPERKIPLLKGWAQVLERLQHPSKPARRGSLQALRKAELKALMHPAHDDLKSSPF</sequence>
<protein>
    <submittedName>
        <fullName evidence="1">Uncharacterized protein</fullName>
    </submittedName>
</protein>